<sequence>MGLYKLRFIIAGIVIAILYWIIEGFLHYFIFDFEGYSVDHLVEDLFYPIPHELYMRLIIFGLFILFGVYSYLISDKRAQDVASTERQRLCKLLDNIPALVYLQAEDCSIRYANRYFRERFKSPNNKKCYEVFFNFNQPCNKCQISSIFVKKLPIEVEWETKRGEFYQIYNYPFEDDNKELLALSLGIDITKRKKSEEALMRSEFRYQSLFDNMLEGFALCEMITDKHNNPVDFIYLEINDAFEELTGLKREDVIHKRVTEAIPDIKNFEPNLFEIYGKVASTGEPTKFEIYFSPLNIWLSISVYSFKKGYFVAVFDNITARKVFEEKLIESEEKFRTIAEQSVMGILIVQDGIIKYANESLSKINEYSIQEMMDWSPFELTKAIHPNERDIADERIEKISLGSKEIQPIYIYKMVSKSKKLKWVNSFSKKISYQNKDALLTTIIDVTEKVEAERLILDELNKLKELDQIKNDLIRRISHEIKTPLISIYSTTNLLLNVYKEEFSSKTLDFIMMINEGGERLKELVDNMLDVYDIESNRIKLNLKTQNLVDIVEKSISALQPHIVKRKHTIEVNLPSEVLLEVDYDRIKQVFLNLLINALKYTTPGGKIFVQLQEFNSHIDITIKDIGVGFTELEKEKLFLKFGKIERYGKGMNVDTEGPGFGLYIAKELTRLHNGEIILKSEGRNKGSTFIVRLFKGNYK</sequence>
<keyword evidence="5" id="KW-0472">Membrane</keyword>
<dbReference type="PROSITE" id="PS50109">
    <property type="entry name" value="HIS_KIN"/>
    <property type="match status" value="1"/>
</dbReference>
<keyword evidence="4" id="KW-0418">Kinase</keyword>
<dbReference type="PANTHER" id="PTHR43047:SF72">
    <property type="entry name" value="OSMOSENSING HISTIDINE PROTEIN KINASE SLN1"/>
    <property type="match status" value="1"/>
</dbReference>
<dbReference type="EC" id="2.7.13.3" evidence="2"/>
<proteinExistence type="predicted"/>
<dbReference type="GO" id="GO:0005886">
    <property type="term" value="C:plasma membrane"/>
    <property type="evidence" value="ECO:0007669"/>
    <property type="project" value="TreeGrafter"/>
</dbReference>
<dbReference type="Gene3D" id="3.30.450.20">
    <property type="entry name" value="PAS domain"/>
    <property type="match status" value="3"/>
</dbReference>
<organism evidence="8">
    <name type="scientific">marine sediment metagenome</name>
    <dbReference type="NCBI Taxonomy" id="412755"/>
    <lineage>
        <taxon>unclassified sequences</taxon>
        <taxon>metagenomes</taxon>
        <taxon>ecological metagenomes</taxon>
    </lineage>
</organism>
<dbReference type="InterPro" id="IPR000014">
    <property type="entry name" value="PAS"/>
</dbReference>
<comment type="catalytic activity">
    <reaction evidence="1">
        <text>ATP + protein L-histidine = ADP + protein N-phospho-L-histidine.</text>
        <dbReference type="EC" id="2.7.13.3"/>
    </reaction>
</comment>
<dbReference type="SUPFAM" id="SSF55785">
    <property type="entry name" value="PYP-like sensor domain (PAS domain)"/>
    <property type="match status" value="3"/>
</dbReference>
<dbReference type="InterPro" id="IPR036890">
    <property type="entry name" value="HATPase_C_sf"/>
</dbReference>
<dbReference type="Gene3D" id="3.30.565.10">
    <property type="entry name" value="Histidine kinase-like ATPase, C-terminal domain"/>
    <property type="match status" value="1"/>
</dbReference>
<evidence type="ECO:0000259" key="7">
    <source>
        <dbReference type="PROSITE" id="PS50112"/>
    </source>
</evidence>
<evidence type="ECO:0000256" key="2">
    <source>
        <dbReference type="ARBA" id="ARBA00012438"/>
    </source>
</evidence>
<dbReference type="Pfam" id="PF02518">
    <property type="entry name" value="HATPase_c"/>
    <property type="match status" value="1"/>
</dbReference>
<dbReference type="GO" id="GO:0000155">
    <property type="term" value="F:phosphorelay sensor kinase activity"/>
    <property type="evidence" value="ECO:0007669"/>
    <property type="project" value="InterPro"/>
</dbReference>
<name>A0A0F9QFC1_9ZZZZ</name>
<dbReference type="SUPFAM" id="SSF55874">
    <property type="entry name" value="ATPase domain of HSP90 chaperone/DNA topoisomerase II/histidine kinase"/>
    <property type="match status" value="1"/>
</dbReference>
<feature type="domain" description="Histidine kinase" evidence="6">
    <location>
        <begin position="476"/>
        <end position="698"/>
    </location>
</feature>
<dbReference type="Pfam" id="PF00512">
    <property type="entry name" value="HisKA"/>
    <property type="match status" value="1"/>
</dbReference>
<dbReference type="InterPro" id="IPR003594">
    <property type="entry name" value="HATPase_dom"/>
</dbReference>
<dbReference type="PROSITE" id="PS50112">
    <property type="entry name" value="PAS"/>
    <property type="match status" value="1"/>
</dbReference>
<dbReference type="GO" id="GO:0009927">
    <property type="term" value="F:histidine phosphotransfer kinase activity"/>
    <property type="evidence" value="ECO:0007669"/>
    <property type="project" value="TreeGrafter"/>
</dbReference>
<dbReference type="EMBL" id="LAZR01004974">
    <property type="protein sequence ID" value="KKN03973.1"/>
    <property type="molecule type" value="Genomic_DNA"/>
</dbReference>
<dbReference type="InterPro" id="IPR005467">
    <property type="entry name" value="His_kinase_dom"/>
</dbReference>
<keyword evidence="3" id="KW-0808">Transferase</keyword>
<evidence type="ECO:0000256" key="5">
    <source>
        <dbReference type="SAM" id="Phobius"/>
    </source>
</evidence>
<keyword evidence="5" id="KW-1133">Transmembrane helix</keyword>
<keyword evidence="5" id="KW-0812">Transmembrane</keyword>
<dbReference type="AlphaFoldDB" id="A0A0F9QFC1"/>
<dbReference type="CDD" id="cd00082">
    <property type="entry name" value="HisKA"/>
    <property type="match status" value="1"/>
</dbReference>
<dbReference type="SUPFAM" id="SSF47384">
    <property type="entry name" value="Homodimeric domain of signal transducing histidine kinase"/>
    <property type="match status" value="1"/>
</dbReference>
<feature type="domain" description="PAS" evidence="7">
    <location>
        <begin position="331"/>
        <end position="403"/>
    </location>
</feature>
<accession>A0A0F9QFC1</accession>
<dbReference type="PANTHER" id="PTHR43047">
    <property type="entry name" value="TWO-COMPONENT HISTIDINE PROTEIN KINASE"/>
    <property type="match status" value="1"/>
</dbReference>
<evidence type="ECO:0000256" key="1">
    <source>
        <dbReference type="ARBA" id="ARBA00000085"/>
    </source>
</evidence>
<dbReference type="NCBIfam" id="TIGR00229">
    <property type="entry name" value="sensory_box"/>
    <property type="match status" value="1"/>
</dbReference>
<gene>
    <name evidence="8" type="ORF">LCGC14_1102250</name>
</gene>
<feature type="transmembrane region" description="Helical" evidence="5">
    <location>
        <begin position="53"/>
        <end position="73"/>
    </location>
</feature>
<dbReference type="CDD" id="cd00130">
    <property type="entry name" value="PAS"/>
    <property type="match status" value="1"/>
</dbReference>
<dbReference type="InterPro" id="IPR003661">
    <property type="entry name" value="HisK_dim/P_dom"/>
</dbReference>
<evidence type="ECO:0000313" key="8">
    <source>
        <dbReference type="EMBL" id="KKN03973.1"/>
    </source>
</evidence>
<dbReference type="InterPro" id="IPR035965">
    <property type="entry name" value="PAS-like_dom_sf"/>
</dbReference>
<protein>
    <recommendedName>
        <fullName evidence="2">histidine kinase</fullName>
        <ecNumber evidence="2">2.7.13.3</ecNumber>
    </recommendedName>
</protein>
<reference evidence="8" key="1">
    <citation type="journal article" date="2015" name="Nature">
        <title>Complex archaea that bridge the gap between prokaryotes and eukaryotes.</title>
        <authorList>
            <person name="Spang A."/>
            <person name="Saw J.H."/>
            <person name="Jorgensen S.L."/>
            <person name="Zaremba-Niedzwiedzka K."/>
            <person name="Martijn J."/>
            <person name="Lind A.E."/>
            <person name="van Eijk R."/>
            <person name="Schleper C."/>
            <person name="Guy L."/>
            <person name="Ettema T.J."/>
        </authorList>
    </citation>
    <scope>NUCLEOTIDE SEQUENCE</scope>
</reference>
<dbReference type="Pfam" id="PF13188">
    <property type="entry name" value="PAS_8"/>
    <property type="match status" value="2"/>
</dbReference>
<dbReference type="Pfam" id="PF13426">
    <property type="entry name" value="PAS_9"/>
    <property type="match status" value="1"/>
</dbReference>
<comment type="caution">
    <text evidence="8">The sequence shown here is derived from an EMBL/GenBank/DDBJ whole genome shotgun (WGS) entry which is preliminary data.</text>
</comment>
<dbReference type="Gene3D" id="1.10.287.130">
    <property type="match status" value="1"/>
</dbReference>
<feature type="transmembrane region" description="Helical" evidence="5">
    <location>
        <begin position="7"/>
        <end position="31"/>
    </location>
</feature>
<dbReference type="InterPro" id="IPR036097">
    <property type="entry name" value="HisK_dim/P_sf"/>
</dbReference>
<evidence type="ECO:0000256" key="4">
    <source>
        <dbReference type="ARBA" id="ARBA00022777"/>
    </source>
</evidence>
<evidence type="ECO:0000256" key="3">
    <source>
        <dbReference type="ARBA" id="ARBA00022679"/>
    </source>
</evidence>
<dbReference type="SMART" id="SM00388">
    <property type="entry name" value="HisKA"/>
    <property type="match status" value="1"/>
</dbReference>
<dbReference type="SMART" id="SM00091">
    <property type="entry name" value="PAS"/>
    <property type="match status" value="2"/>
</dbReference>
<evidence type="ECO:0000259" key="6">
    <source>
        <dbReference type="PROSITE" id="PS50109"/>
    </source>
</evidence>
<dbReference type="SMART" id="SM00387">
    <property type="entry name" value="HATPase_c"/>
    <property type="match status" value="1"/>
</dbReference>